<comment type="caution">
    <text evidence="10">The sequence shown here is derived from an EMBL/GenBank/DDBJ whole genome shotgun (WGS) entry which is preliminary data.</text>
</comment>
<keyword evidence="6 8" id="KW-0472">Membrane</keyword>
<dbReference type="Pfam" id="PF03176">
    <property type="entry name" value="MMPL"/>
    <property type="match status" value="2"/>
</dbReference>
<feature type="transmembrane region" description="Helical" evidence="8">
    <location>
        <begin position="638"/>
        <end position="659"/>
    </location>
</feature>
<dbReference type="Proteomes" id="UP000694501">
    <property type="component" value="Unassembled WGS sequence"/>
</dbReference>
<proteinExistence type="inferred from homology"/>
<dbReference type="GO" id="GO:0005886">
    <property type="term" value="C:plasma membrane"/>
    <property type="evidence" value="ECO:0007669"/>
    <property type="project" value="UniProtKB-SubCell"/>
</dbReference>
<feature type="transmembrane region" description="Helical" evidence="8">
    <location>
        <begin position="335"/>
        <end position="358"/>
    </location>
</feature>
<evidence type="ECO:0000256" key="8">
    <source>
        <dbReference type="SAM" id="Phobius"/>
    </source>
</evidence>
<reference evidence="10" key="1">
    <citation type="submission" date="2021-06" db="EMBL/GenBank/DDBJ databases">
        <title>Sequencing of actinobacteria type strains.</title>
        <authorList>
            <person name="Nguyen G.-S."/>
            <person name="Wentzel A."/>
        </authorList>
    </citation>
    <scope>NUCLEOTIDE SEQUENCE</scope>
    <source>
        <strain evidence="10">P38-E01</strain>
    </source>
</reference>
<protein>
    <submittedName>
        <fullName evidence="10">MMPL family transporter</fullName>
    </submittedName>
</protein>
<evidence type="ECO:0000313" key="11">
    <source>
        <dbReference type="Proteomes" id="UP000694501"/>
    </source>
</evidence>
<feature type="transmembrane region" description="Helical" evidence="8">
    <location>
        <begin position="259"/>
        <end position="281"/>
    </location>
</feature>
<evidence type="ECO:0000256" key="1">
    <source>
        <dbReference type="ARBA" id="ARBA00004651"/>
    </source>
</evidence>
<evidence type="ECO:0000256" key="5">
    <source>
        <dbReference type="ARBA" id="ARBA00022989"/>
    </source>
</evidence>
<feature type="domain" description="SSD" evidence="9">
    <location>
        <begin position="230"/>
        <end position="356"/>
    </location>
</feature>
<keyword evidence="3" id="KW-1003">Cell membrane</keyword>
<keyword evidence="5 8" id="KW-1133">Transmembrane helix</keyword>
<comment type="subcellular location">
    <subcellularLocation>
        <location evidence="1">Cell membrane</location>
        <topology evidence="1">Multi-pass membrane protein</topology>
    </subcellularLocation>
</comment>
<comment type="similarity">
    <text evidence="2">Belongs to the resistance-nodulation-cell division (RND) (TC 2.A.6) family. MmpL subfamily.</text>
</comment>
<evidence type="ECO:0000259" key="9">
    <source>
        <dbReference type="PROSITE" id="PS50156"/>
    </source>
</evidence>
<sequence>MAAPSKRTQRQEPPPPSSQLPETRPPAPGQRSGPLAFLAGRRGKWIVVAVWVLAVMALGPLAGKLGEVQDAGSNAFLPRSSESAAVNTELENFRTEGELIPALVVYTGGESDERRAKAAADRRAFQEYAATGQRIAPPAESRDGEAWMTVVPLSYEDDPFGALDEIREITAANAPPGVEAHIGGPAGSLQDSVAVFDDIDGTLMAASALVVTLLLLLIYRSPVLWLVPLVAVAFAAVLTQVGTYLLARYGGLPVDPQSAGILMVLVFGIGTDYALLLIARYREELHRHEDRHEAMQLALHRCLPALLASVGTIAAGMCCLALADINSSRSLGLVAAVGAVCAFLALVTVLPALLVVAGRWVFWPLIPRCGAPVRAGRSGWARIADLVAARPRRSWLLSVGLTAVLALGTVGMSFGLNQSEQFQTEPESVAAQERVSAHYPSGASDPAVVVARADAEGAVTSTVERVDGVEEVTGSRRTADGALVSLDVVLEDAPDSEAAKETVAELRTAVHAVDGADAQVGGVTAETVDTQRAAARDLVVVVPAVLLVVLGVLIWLLRSLVAPLLLLACTVASNLAALGASYFLFVHVLGFAGIDWSIPLMGFVFLTALGIDYTIFLMTRVREEAALHGHERGVRNGLVSTGGVITSAGVVLAATFAVIGSMPLVTMAQLGVLVGVGVLLDTFLVRTVMVPALALDLGDRTWWPGRLSRRRNIAEPEDDHGYATDDFPR</sequence>
<evidence type="ECO:0000256" key="4">
    <source>
        <dbReference type="ARBA" id="ARBA00022692"/>
    </source>
</evidence>
<feature type="transmembrane region" description="Helical" evidence="8">
    <location>
        <begin position="226"/>
        <end position="247"/>
    </location>
</feature>
<feature type="region of interest" description="Disordered" evidence="7">
    <location>
        <begin position="1"/>
        <end position="35"/>
    </location>
</feature>
<gene>
    <name evidence="10" type="ORF">JGS22_011645</name>
</gene>
<dbReference type="PANTHER" id="PTHR33406:SF6">
    <property type="entry name" value="MEMBRANE PROTEIN YDGH-RELATED"/>
    <property type="match status" value="1"/>
</dbReference>
<name>A0A949N5Q3_9ACTN</name>
<dbReference type="PROSITE" id="PS50156">
    <property type="entry name" value="SSD"/>
    <property type="match status" value="1"/>
</dbReference>
<evidence type="ECO:0000256" key="3">
    <source>
        <dbReference type="ARBA" id="ARBA00022475"/>
    </source>
</evidence>
<evidence type="ECO:0000256" key="7">
    <source>
        <dbReference type="SAM" id="MobiDB-lite"/>
    </source>
</evidence>
<feature type="transmembrane region" description="Helical" evidence="8">
    <location>
        <begin position="45"/>
        <end position="63"/>
    </location>
</feature>
<keyword evidence="4 8" id="KW-0812">Transmembrane</keyword>
<dbReference type="AlphaFoldDB" id="A0A949N5Q3"/>
<dbReference type="InterPro" id="IPR004869">
    <property type="entry name" value="MMPL_dom"/>
</dbReference>
<accession>A0A949N5Q3</accession>
<organism evidence="10 11">
    <name type="scientific">Streptomyces tardus</name>
    <dbReference type="NCBI Taxonomy" id="2780544"/>
    <lineage>
        <taxon>Bacteria</taxon>
        <taxon>Bacillati</taxon>
        <taxon>Actinomycetota</taxon>
        <taxon>Actinomycetes</taxon>
        <taxon>Kitasatosporales</taxon>
        <taxon>Streptomycetaceae</taxon>
        <taxon>Streptomyces</taxon>
    </lineage>
</organism>
<feature type="transmembrane region" description="Helical" evidence="8">
    <location>
        <begin position="665"/>
        <end position="685"/>
    </location>
</feature>
<feature type="transmembrane region" description="Helical" evidence="8">
    <location>
        <begin position="564"/>
        <end position="584"/>
    </location>
</feature>
<feature type="transmembrane region" description="Helical" evidence="8">
    <location>
        <begin position="302"/>
        <end position="323"/>
    </location>
</feature>
<dbReference type="PANTHER" id="PTHR33406">
    <property type="entry name" value="MEMBRANE PROTEIN MJ1562-RELATED"/>
    <property type="match status" value="1"/>
</dbReference>
<feature type="transmembrane region" description="Helical" evidence="8">
    <location>
        <begin position="395"/>
        <end position="416"/>
    </location>
</feature>
<feature type="compositionally biased region" description="Pro residues" evidence="7">
    <location>
        <begin position="12"/>
        <end position="28"/>
    </location>
</feature>
<dbReference type="EMBL" id="JAELVF020000001">
    <property type="protein sequence ID" value="MBU7598252.1"/>
    <property type="molecule type" value="Genomic_DNA"/>
</dbReference>
<feature type="non-terminal residue" evidence="10">
    <location>
        <position position="729"/>
    </location>
</feature>
<evidence type="ECO:0000256" key="6">
    <source>
        <dbReference type="ARBA" id="ARBA00023136"/>
    </source>
</evidence>
<keyword evidence="11" id="KW-1185">Reference proteome</keyword>
<feature type="transmembrane region" description="Helical" evidence="8">
    <location>
        <begin position="201"/>
        <end position="219"/>
    </location>
</feature>
<evidence type="ECO:0000313" key="10">
    <source>
        <dbReference type="EMBL" id="MBU7598252.1"/>
    </source>
</evidence>
<feature type="transmembrane region" description="Helical" evidence="8">
    <location>
        <begin position="596"/>
        <end position="617"/>
    </location>
</feature>
<evidence type="ECO:0000256" key="2">
    <source>
        <dbReference type="ARBA" id="ARBA00010157"/>
    </source>
</evidence>
<feature type="transmembrane region" description="Helical" evidence="8">
    <location>
        <begin position="538"/>
        <end position="557"/>
    </location>
</feature>
<dbReference type="InterPro" id="IPR000731">
    <property type="entry name" value="SSD"/>
</dbReference>
<dbReference type="InterPro" id="IPR050545">
    <property type="entry name" value="Mycobact_MmpL"/>
</dbReference>